<evidence type="ECO:0000256" key="7">
    <source>
        <dbReference type="ARBA" id="ARBA00023049"/>
    </source>
</evidence>
<dbReference type="InterPro" id="IPR050728">
    <property type="entry name" value="Zinc_Metalloprotease_M4"/>
</dbReference>
<dbReference type="PRINTS" id="PR00730">
    <property type="entry name" value="THERMOLYSIN"/>
</dbReference>
<evidence type="ECO:0000256" key="6">
    <source>
        <dbReference type="ARBA" id="ARBA00022833"/>
    </source>
</evidence>
<feature type="domain" description="Peptidase C-terminal archaeal/bacterial" evidence="12">
    <location>
        <begin position="648"/>
        <end position="716"/>
    </location>
</feature>
<keyword evidence="7" id="KW-0482">Metalloprotease</keyword>
<organism evidence="14 15">
    <name type="scientific">Thalassotalea insulae</name>
    <dbReference type="NCBI Taxonomy" id="2056778"/>
    <lineage>
        <taxon>Bacteria</taxon>
        <taxon>Pseudomonadati</taxon>
        <taxon>Pseudomonadota</taxon>
        <taxon>Gammaproteobacteria</taxon>
        <taxon>Alteromonadales</taxon>
        <taxon>Colwelliaceae</taxon>
        <taxon>Thalassotalea</taxon>
    </lineage>
</organism>
<dbReference type="CDD" id="cd09597">
    <property type="entry name" value="M4_TLP"/>
    <property type="match status" value="1"/>
</dbReference>
<gene>
    <name evidence="14" type="ORF">tinsulaeT_27820</name>
</gene>
<keyword evidence="3" id="KW-0479">Metal-binding</keyword>
<dbReference type="Pfam" id="PF04151">
    <property type="entry name" value="PPC"/>
    <property type="match status" value="2"/>
</dbReference>
<evidence type="ECO:0000313" key="14">
    <source>
        <dbReference type="EMBL" id="GLX79442.1"/>
    </source>
</evidence>
<feature type="domain" description="Peptidase C-terminal archaeal/bacterial" evidence="12">
    <location>
        <begin position="543"/>
        <end position="610"/>
    </location>
</feature>
<dbReference type="Pfam" id="PF07504">
    <property type="entry name" value="FTP"/>
    <property type="match status" value="1"/>
</dbReference>
<evidence type="ECO:0000259" key="12">
    <source>
        <dbReference type="Pfam" id="PF04151"/>
    </source>
</evidence>
<evidence type="ECO:0000259" key="13">
    <source>
        <dbReference type="Pfam" id="PF07504"/>
    </source>
</evidence>
<feature type="signal peptide" evidence="9">
    <location>
        <begin position="1"/>
        <end position="22"/>
    </location>
</feature>
<dbReference type="InterPro" id="IPR007280">
    <property type="entry name" value="Peptidase_C_arc/bac"/>
</dbReference>
<evidence type="ECO:0000256" key="4">
    <source>
        <dbReference type="ARBA" id="ARBA00022729"/>
    </source>
</evidence>
<dbReference type="PANTHER" id="PTHR33794">
    <property type="entry name" value="BACILLOLYSIN"/>
    <property type="match status" value="1"/>
</dbReference>
<feature type="domain" description="Peptidase M4" evidence="10">
    <location>
        <begin position="222"/>
        <end position="337"/>
    </location>
</feature>
<dbReference type="Gene3D" id="3.10.450.490">
    <property type="match status" value="1"/>
</dbReference>
<dbReference type="InterPro" id="IPR023612">
    <property type="entry name" value="Peptidase_M4"/>
</dbReference>
<evidence type="ECO:0000259" key="10">
    <source>
        <dbReference type="Pfam" id="PF01447"/>
    </source>
</evidence>
<evidence type="ECO:0000256" key="8">
    <source>
        <dbReference type="ARBA" id="ARBA00023145"/>
    </source>
</evidence>
<evidence type="ECO:0000256" key="5">
    <source>
        <dbReference type="ARBA" id="ARBA00022801"/>
    </source>
</evidence>
<evidence type="ECO:0000313" key="15">
    <source>
        <dbReference type="Proteomes" id="UP001157186"/>
    </source>
</evidence>
<feature type="domain" description="Peptidase M4 C-terminal" evidence="11">
    <location>
        <begin position="340"/>
        <end position="511"/>
    </location>
</feature>
<keyword evidence="15" id="KW-1185">Reference proteome</keyword>
<dbReference type="Gene3D" id="3.10.170.10">
    <property type="match status" value="1"/>
</dbReference>
<dbReference type="RefSeq" id="WP_284245354.1">
    <property type="nucleotide sequence ID" value="NZ_BSST01000001.1"/>
</dbReference>
<dbReference type="Pfam" id="PF01447">
    <property type="entry name" value="Peptidase_M4"/>
    <property type="match status" value="1"/>
</dbReference>
<keyword evidence="5" id="KW-0378">Hydrolase</keyword>
<dbReference type="InterPro" id="IPR027268">
    <property type="entry name" value="Peptidase_M4/M1_CTD_sf"/>
</dbReference>
<keyword evidence="8" id="KW-0865">Zymogen</keyword>
<evidence type="ECO:0000259" key="11">
    <source>
        <dbReference type="Pfam" id="PF02868"/>
    </source>
</evidence>
<evidence type="ECO:0000256" key="1">
    <source>
        <dbReference type="ARBA" id="ARBA00009388"/>
    </source>
</evidence>
<dbReference type="Pfam" id="PF02868">
    <property type="entry name" value="Peptidase_M4_C"/>
    <property type="match status" value="1"/>
</dbReference>
<comment type="similarity">
    <text evidence="1">Belongs to the peptidase M4 family.</text>
</comment>
<sequence length="731" mass="78174">MKMLKPVAAAITLALATTSVMAMGNNVKIHNKTEKGRPAFVSGKLGNLAPGQEVAALKKIVNENANYHAHGNENFKVKHQWKDNLGKGHSRITQTINGLNVYGTNMMMHTDKETGQDLVNIYAVTGKLAVNPDPESKVNVHKGNGKSRKLAKEVAAQIGDIQGKPELSYIYLPLTDETKLAWRVRVTWNNGGDDFGDDFLFIDAEDQSVLTRHAQVHQAKNWQTDDMNHISESTVGPSTPRGTLLCTNNEACNEDSAQRAHDAASEVYDYYQEQFNRLSINGSDMTVVSGVHVGVNYNNAFWYNNRMWYGDGDGSQFIDLTNGFDVVGHELTHGVTEYTAGLVYENASGALNEAWSDILGMSADAYKKGSTQPDWLLGEEVMASGSGALRYMNNPTQDGYSTDWYPDRISFTSNPTNSNDHGGVHGNSGIANLAYQLVVDGGTHPRGKSSAVVPSIGLAKAEQIFYRALTTYMSSSTDFAGARSATAQAATDLYGATEATAVETAWCAVGVGSCPGTTTPTTDVLENGVEMTGLEASTGQELDFTMEVPAGASDLSFNISGGSGDADLYVKFGSAPTTSSYDCRPWKNGNTESCSFSTPQAGTYHVMVRAYSTFDGVGLTGSFTESTGGVTGGSESKTNLSLSRGQWDYTALDIPAGMSTLTVTMSGGSGDADLYIRQGSNPTTSTYACRSWASGNTESCTINNPAAGNWNVGIYGYAASSGMNVTMEWQP</sequence>
<feature type="domain" description="FTP" evidence="13">
    <location>
        <begin position="73"/>
        <end position="112"/>
    </location>
</feature>
<dbReference type="InterPro" id="IPR001570">
    <property type="entry name" value="Peptidase_M4_C_domain"/>
</dbReference>
<keyword evidence="6" id="KW-0862">Zinc</keyword>
<keyword evidence="2" id="KW-0645">Protease</keyword>
<dbReference type="Gene3D" id="2.60.120.380">
    <property type="match status" value="2"/>
</dbReference>
<reference evidence="14 15" key="1">
    <citation type="submission" date="2023-03" db="EMBL/GenBank/DDBJ databases">
        <title>Draft genome sequence of Thalassotalea insulae KCTC 62186T.</title>
        <authorList>
            <person name="Sawabe T."/>
        </authorList>
    </citation>
    <scope>NUCLEOTIDE SEQUENCE [LARGE SCALE GENOMIC DNA]</scope>
    <source>
        <strain evidence="14 15">KCTC 62186</strain>
    </source>
</reference>
<accession>A0ABQ6GXW2</accession>
<dbReference type="SUPFAM" id="SSF55486">
    <property type="entry name" value="Metalloproteases ('zincins'), catalytic domain"/>
    <property type="match status" value="1"/>
</dbReference>
<dbReference type="PANTHER" id="PTHR33794:SF1">
    <property type="entry name" value="BACILLOLYSIN"/>
    <property type="match status" value="1"/>
</dbReference>
<dbReference type="Gene3D" id="1.10.390.10">
    <property type="entry name" value="Neutral Protease Domain 2"/>
    <property type="match status" value="1"/>
</dbReference>
<proteinExistence type="inferred from homology"/>
<evidence type="ECO:0000256" key="9">
    <source>
        <dbReference type="SAM" id="SignalP"/>
    </source>
</evidence>
<evidence type="ECO:0000256" key="3">
    <source>
        <dbReference type="ARBA" id="ARBA00022723"/>
    </source>
</evidence>
<keyword evidence="4 9" id="KW-0732">Signal</keyword>
<dbReference type="Proteomes" id="UP001157186">
    <property type="component" value="Unassembled WGS sequence"/>
</dbReference>
<name>A0ABQ6GXW2_9GAMM</name>
<dbReference type="InterPro" id="IPR013856">
    <property type="entry name" value="Peptidase_M4_domain"/>
</dbReference>
<feature type="chain" id="PRO_5045867343" evidence="9">
    <location>
        <begin position="23"/>
        <end position="731"/>
    </location>
</feature>
<dbReference type="EMBL" id="BSST01000001">
    <property type="protein sequence ID" value="GLX79442.1"/>
    <property type="molecule type" value="Genomic_DNA"/>
</dbReference>
<dbReference type="InterPro" id="IPR011096">
    <property type="entry name" value="FTP_domain"/>
</dbReference>
<protein>
    <submittedName>
        <fullName evidence="14">Hemagglutinin</fullName>
    </submittedName>
</protein>
<comment type="caution">
    <text evidence="14">The sequence shown here is derived from an EMBL/GenBank/DDBJ whole genome shotgun (WGS) entry which is preliminary data.</text>
</comment>
<evidence type="ECO:0000256" key="2">
    <source>
        <dbReference type="ARBA" id="ARBA00022670"/>
    </source>
</evidence>